<dbReference type="Proteomes" id="UP000224130">
    <property type="component" value="Unassembled WGS sequence"/>
</dbReference>
<evidence type="ECO:0000259" key="2">
    <source>
        <dbReference type="PROSITE" id="PS51384"/>
    </source>
</evidence>
<gene>
    <name evidence="3" type="ORF">ATJ88_1187</name>
</gene>
<organism evidence="3 4">
    <name type="scientific">Isoptericola jiangsuensis</name>
    <dbReference type="NCBI Taxonomy" id="548579"/>
    <lineage>
        <taxon>Bacteria</taxon>
        <taxon>Bacillati</taxon>
        <taxon>Actinomycetota</taxon>
        <taxon>Actinomycetes</taxon>
        <taxon>Micrococcales</taxon>
        <taxon>Promicromonosporaceae</taxon>
        <taxon>Isoptericola</taxon>
    </lineage>
</organism>
<sequence length="286" mass="29978">METSTQPTDRPGPSRRGTPHRATVTAVRRLTQHTVRVTLGGPEIAALDAGVHTDRYLKLVLGPPPVEGARPVVRTYTIRAVRDGEWDVDLVVHGDAGLGGPWAARVQPGEEVTFLGPGGGYAPDPEAPWHLLVGDDSALPAIAAAVESLPAGARAVAFVEVPGPGDEQPLGTAADVTVVWVHRGTADLADVVAAAHAAGDLPAGVPHAFLHGEAGCVRTLRRWARAELGVGTDRLSASGYWRLGHDDEAWRAAKRDWNAAVEQDDATLRPSGGSDERAGFVPHPTG</sequence>
<dbReference type="InterPro" id="IPR013113">
    <property type="entry name" value="SIP_FAD-bd"/>
</dbReference>
<dbReference type="OrthoDB" id="9814826at2"/>
<dbReference type="RefSeq" id="WP_098463020.1">
    <property type="nucleotide sequence ID" value="NZ_PDJJ01000001.1"/>
</dbReference>
<accession>A0A2A9EWA2</accession>
<keyword evidence="4" id="KW-1185">Reference proteome</keyword>
<dbReference type="PROSITE" id="PS51384">
    <property type="entry name" value="FAD_FR"/>
    <property type="match status" value="1"/>
</dbReference>
<dbReference type="InterPro" id="IPR007037">
    <property type="entry name" value="SIP_rossman_dom"/>
</dbReference>
<dbReference type="Gene3D" id="2.40.30.10">
    <property type="entry name" value="Translation factors"/>
    <property type="match status" value="1"/>
</dbReference>
<dbReference type="InterPro" id="IPR039374">
    <property type="entry name" value="SIP_fam"/>
</dbReference>
<dbReference type="AlphaFoldDB" id="A0A2A9EWA2"/>
<dbReference type="InterPro" id="IPR017927">
    <property type="entry name" value="FAD-bd_FR_type"/>
</dbReference>
<evidence type="ECO:0000313" key="3">
    <source>
        <dbReference type="EMBL" id="PFG42525.1"/>
    </source>
</evidence>
<dbReference type="GO" id="GO:0016491">
    <property type="term" value="F:oxidoreductase activity"/>
    <property type="evidence" value="ECO:0007669"/>
    <property type="project" value="InterPro"/>
</dbReference>
<dbReference type="SUPFAM" id="SSF63380">
    <property type="entry name" value="Riboflavin synthase domain-like"/>
    <property type="match status" value="1"/>
</dbReference>
<dbReference type="PANTHER" id="PTHR30157:SF0">
    <property type="entry name" value="NADPH-DEPENDENT FERRIC-CHELATE REDUCTASE"/>
    <property type="match status" value="1"/>
</dbReference>
<dbReference type="PANTHER" id="PTHR30157">
    <property type="entry name" value="FERRIC REDUCTASE, NADPH-DEPENDENT"/>
    <property type="match status" value="1"/>
</dbReference>
<feature type="region of interest" description="Disordered" evidence="1">
    <location>
        <begin position="1"/>
        <end position="21"/>
    </location>
</feature>
<evidence type="ECO:0000256" key="1">
    <source>
        <dbReference type="SAM" id="MobiDB-lite"/>
    </source>
</evidence>
<dbReference type="CDD" id="cd06193">
    <property type="entry name" value="siderophore_interacting"/>
    <property type="match status" value="1"/>
</dbReference>
<dbReference type="InterPro" id="IPR039261">
    <property type="entry name" value="FNR_nucleotide-bd"/>
</dbReference>
<proteinExistence type="predicted"/>
<dbReference type="Gene3D" id="3.40.50.80">
    <property type="entry name" value="Nucleotide-binding domain of ferredoxin-NADP reductase (FNR) module"/>
    <property type="match status" value="1"/>
</dbReference>
<dbReference type="Pfam" id="PF04954">
    <property type="entry name" value="SIP"/>
    <property type="match status" value="1"/>
</dbReference>
<reference evidence="3 4" key="1">
    <citation type="submission" date="2017-10" db="EMBL/GenBank/DDBJ databases">
        <title>Sequencing the genomes of 1000 actinobacteria strains.</title>
        <authorList>
            <person name="Klenk H.-P."/>
        </authorList>
    </citation>
    <scope>NUCLEOTIDE SEQUENCE [LARGE SCALE GENOMIC DNA]</scope>
    <source>
        <strain evidence="3 4">DSM 21863</strain>
    </source>
</reference>
<dbReference type="EMBL" id="PDJJ01000001">
    <property type="protein sequence ID" value="PFG42525.1"/>
    <property type="molecule type" value="Genomic_DNA"/>
</dbReference>
<dbReference type="Pfam" id="PF08021">
    <property type="entry name" value="FAD_binding_9"/>
    <property type="match status" value="1"/>
</dbReference>
<evidence type="ECO:0000313" key="4">
    <source>
        <dbReference type="Proteomes" id="UP000224130"/>
    </source>
</evidence>
<feature type="region of interest" description="Disordered" evidence="1">
    <location>
        <begin position="261"/>
        <end position="286"/>
    </location>
</feature>
<dbReference type="InterPro" id="IPR017938">
    <property type="entry name" value="Riboflavin_synthase-like_b-brl"/>
</dbReference>
<protein>
    <submittedName>
        <fullName evidence="3">NADPH-dependent ferric siderophore reductase</fullName>
    </submittedName>
</protein>
<comment type="caution">
    <text evidence="3">The sequence shown here is derived from an EMBL/GenBank/DDBJ whole genome shotgun (WGS) entry which is preliminary data.</text>
</comment>
<name>A0A2A9EWA2_9MICO</name>
<feature type="domain" description="FAD-binding FR-type" evidence="2">
    <location>
        <begin position="17"/>
        <end position="124"/>
    </location>
</feature>